<dbReference type="EMBL" id="CM056744">
    <property type="protein sequence ID" value="KAJ8665294.1"/>
    <property type="molecule type" value="Genomic_DNA"/>
</dbReference>
<keyword evidence="2" id="KW-1185">Reference proteome</keyword>
<organism evidence="1 2">
    <name type="scientific">Eretmocerus hayati</name>
    <dbReference type="NCBI Taxonomy" id="131215"/>
    <lineage>
        <taxon>Eukaryota</taxon>
        <taxon>Metazoa</taxon>
        <taxon>Ecdysozoa</taxon>
        <taxon>Arthropoda</taxon>
        <taxon>Hexapoda</taxon>
        <taxon>Insecta</taxon>
        <taxon>Pterygota</taxon>
        <taxon>Neoptera</taxon>
        <taxon>Endopterygota</taxon>
        <taxon>Hymenoptera</taxon>
        <taxon>Apocrita</taxon>
        <taxon>Proctotrupomorpha</taxon>
        <taxon>Chalcidoidea</taxon>
        <taxon>Aphelinidae</taxon>
        <taxon>Aphelininae</taxon>
        <taxon>Eretmocerus</taxon>
    </lineage>
</organism>
<accession>A0ACC2N2K1</accession>
<comment type="caution">
    <text evidence="1">The sequence shown here is derived from an EMBL/GenBank/DDBJ whole genome shotgun (WGS) entry which is preliminary data.</text>
</comment>
<sequence>MNPVESCEQIDSCVQILPEPSIDITEETTSSDPSMSKKQDNSKRKTRGVDSDGFVVRQWKKFKTMPEFCESKLNQMLSFRNELTSSGLLKETLGRHKEISVEVITKVSDYEKHIYKLVLDNQICNLLESVDYFKVKAHEDCCEAVIQKMLEDPLLICEKTRNHFAEWLKERKYRVTGTTAYGLYTYFENNHSPDDWEKKVVSFITPKDFSTEATEYGKKNEAPAREIFKSQNPNVEVIETGLVVCKKLPWIACSPDGVIFEDGKLCSLLEIKCFVIGKTEGISSVVENQVKKGCLRRVNNMVVLREKNKYYGQVQLGMAILNVENCKFVLYSSFDKNIFVIDVPKDRLFIVNMLRRLKQLYYAHILPEICFLESQDQANSSHADRKHLIVKYEGKKRQVPPAMRHNKARPTSTPKKPMSVPTPGPTSTSTPKKPITPSTPKTPMSCLAPKPLMTPLTPKTPISPWTPKTHMTLLASKTLMTPLTPQTHMTPSTSQKPMAPTTPKKLKAKIVPLSPRASKVRI</sequence>
<evidence type="ECO:0000313" key="2">
    <source>
        <dbReference type="Proteomes" id="UP001239111"/>
    </source>
</evidence>
<dbReference type="Proteomes" id="UP001239111">
    <property type="component" value="Chromosome 4"/>
</dbReference>
<evidence type="ECO:0000313" key="1">
    <source>
        <dbReference type="EMBL" id="KAJ8665294.1"/>
    </source>
</evidence>
<gene>
    <name evidence="1" type="ORF">QAD02_006956</name>
</gene>
<reference evidence="1" key="1">
    <citation type="submission" date="2023-04" db="EMBL/GenBank/DDBJ databases">
        <title>A chromosome-level genome assembly of the parasitoid wasp Eretmocerus hayati.</title>
        <authorList>
            <person name="Zhong Y."/>
            <person name="Liu S."/>
            <person name="Liu Y."/>
        </authorList>
    </citation>
    <scope>NUCLEOTIDE SEQUENCE</scope>
    <source>
        <strain evidence="1">ZJU_SS_LIU_2023</strain>
    </source>
</reference>
<protein>
    <submittedName>
        <fullName evidence="1">Uncharacterized protein</fullName>
    </submittedName>
</protein>
<name>A0ACC2N2K1_9HYME</name>
<proteinExistence type="predicted"/>